<protein>
    <submittedName>
        <fullName evidence="2">Uncharacterized protein</fullName>
    </submittedName>
</protein>
<accession>A0AAD6YCX0</accession>
<keyword evidence="3" id="KW-1185">Reference proteome</keyword>
<evidence type="ECO:0000313" key="3">
    <source>
        <dbReference type="Proteomes" id="UP001219525"/>
    </source>
</evidence>
<feature type="region of interest" description="Disordered" evidence="1">
    <location>
        <begin position="62"/>
        <end position="109"/>
    </location>
</feature>
<feature type="region of interest" description="Disordered" evidence="1">
    <location>
        <begin position="1"/>
        <end position="29"/>
    </location>
</feature>
<dbReference type="AlphaFoldDB" id="A0AAD6YCX0"/>
<gene>
    <name evidence="2" type="ORF">GGX14DRAFT_563150</name>
</gene>
<feature type="compositionally biased region" description="Polar residues" evidence="1">
    <location>
        <begin position="100"/>
        <end position="109"/>
    </location>
</feature>
<feature type="compositionally biased region" description="Low complexity" evidence="1">
    <location>
        <begin position="17"/>
        <end position="29"/>
    </location>
</feature>
<organism evidence="2 3">
    <name type="scientific">Mycena pura</name>
    <dbReference type="NCBI Taxonomy" id="153505"/>
    <lineage>
        <taxon>Eukaryota</taxon>
        <taxon>Fungi</taxon>
        <taxon>Dikarya</taxon>
        <taxon>Basidiomycota</taxon>
        <taxon>Agaricomycotina</taxon>
        <taxon>Agaricomycetes</taxon>
        <taxon>Agaricomycetidae</taxon>
        <taxon>Agaricales</taxon>
        <taxon>Marasmiineae</taxon>
        <taxon>Mycenaceae</taxon>
        <taxon>Mycena</taxon>
    </lineage>
</organism>
<sequence length="214" mass="23425">MFTSSRVSGHARSHLNSPTAAPASSTLPSAVVSRTSSLATANREDLHCDVAVRHPTIDLEVPARHMPCTRQPRAPGTRSPRVPRVVRRPDQQPAAPGSQHGASSPLNTVTNAYTGFASVSSESEEEDEEPYDSSELEFDYSMLAALLTPPATAARKPRKRVALDHYKRRKVKVKGTRALRRRYCEGLWPSICYKFEAEAGGRKSGWGGQAQFTI</sequence>
<evidence type="ECO:0000256" key="1">
    <source>
        <dbReference type="SAM" id="MobiDB-lite"/>
    </source>
</evidence>
<dbReference type="EMBL" id="JARJCW010000019">
    <property type="protein sequence ID" value="KAJ7214334.1"/>
    <property type="molecule type" value="Genomic_DNA"/>
</dbReference>
<name>A0AAD6YCX0_9AGAR</name>
<dbReference type="Proteomes" id="UP001219525">
    <property type="component" value="Unassembled WGS sequence"/>
</dbReference>
<reference evidence="2" key="1">
    <citation type="submission" date="2023-03" db="EMBL/GenBank/DDBJ databases">
        <title>Massive genome expansion in bonnet fungi (Mycena s.s.) driven by repeated elements and novel gene families across ecological guilds.</title>
        <authorList>
            <consortium name="Lawrence Berkeley National Laboratory"/>
            <person name="Harder C.B."/>
            <person name="Miyauchi S."/>
            <person name="Viragh M."/>
            <person name="Kuo A."/>
            <person name="Thoen E."/>
            <person name="Andreopoulos B."/>
            <person name="Lu D."/>
            <person name="Skrede I."/>
            <person name="Drula E."/>
            <person name="Henrissat B."/>
            <person name="Morin E."/>
            <person name="Kohler A."/>
            <person name="Barry K."/>
            <person name="LaButti K."/>
            <person name="Morin E."/>
            <person name="Salamov A."/>
            <person name="Lipzen A."/>
            <person name="Mereny Z."/>
            <person name="Hegedus B."/>
            <person name="Baldrian P."/>
            <person name="Stursova M."/>
            <person name="Weitz H."/>
            <person name="Taylor A."/>
            <person name="Grigoriev I.V."/>
            <person name="Nagy L.G."/>
            <person name="Martin F."/>
            <person name="Kauserud H."/>
        </authorList>
    </citation>
    <scope>NUCLEOTIDE SEQUENCE</scope>
    <source>
        <strain evidence="2">9144</strain>
    </source>
</reference>
<comment type="caution">
    <text evidence="2">The sequence shown here is derived from an EMBL/GenBank/DDBJ whole genome shotgun (WGS) entry which is preliminary data.</text>
</comment>
<proteinExistence type="predicted"/>
<evidence type="ECO:0000313" key="2">
    <source>
        <dbReference type="EMBL" id="KAJ7214334.1"/>
    </source>
</evidence>